<protein>
    <submittedName>
        <fullName evidence="3">Prolyl oligopeptidase family serine peptidase</fullName>
    </submittedName>
</protein>
<feature type="domain" description="Peptidase S9 prolyl oligopeptidase catalytic" evidence="1">
    <location>
        <begin position="554"/>
        <end position="737"/>
    </location>
</feature>
<dbReference type="PANTHER" id="PTHR11731:SF118">
    <property type="entry name" value="BLR1971 PROTEIN"/>
    <property type="match status" value="1"/>
</dbReference>
<accession>A0AA49JFS5</accession>
<dbReference type="GO" id="GO:0006508">
    <property type="term" value="P:proteolysis"/>
    <property type="evidence" value="ECO:0007669"/>
    <property type="project" value="InterPro"/>
</dbReference>
<evidence type="ECO:0000259" key="1">
    <source>
        <dbReference type="Pfam" id="PF00326"/>
    </source>
</evidence>
<reference evidence="3" key="1">
    <citation type="journal article" date="2023" name="Comput. Struct. Biotechnol. J.">
        <title>Discovery of a novel marine Bacteroidetes with a rich repertoire of carbohydrate-active enzymes.</title>
        <authorList>
            <person name="Chen B."/>
            <person name="Liu G."/>
            <person name="Chen Q."/>
            <person name="Wang H."/>
            <person name="Liu L."/>
            <person name="Tang K."/>
        </authorList>
    </citation>
    <scope>NUCLEOTIDE SEQUENCE</scope>
    <source>
        <strain evidence="3">TK19036</strain>
    </source>
</reference>
<dbReference type="GO" id="GO:0008236">
    <property type="term" value="F:serine-type peptidase activity"/>
    <property type="evidence" value="ECO:0007669"/>
    <property type="project" value="InterPro"/>
</dbReference>
<feature type="domain" description="Dipeptidylpeptidase IV N-terminal" evidence="2">
    <location>
        <begin position="162"/>
        <end position="468"/>
    </location>
</feature>
<evidence type="ECO:0000259" key="2">
    <source>
        <dbReference type="Pfam" id="PF00930"/>
    </source>
</evidence>
<dbReference type="Gene3D" id="2.140.10.30">
    <property type="entry name" value="Dipeptidylpeptidase IV, N-terminal domain"/>
    <property type="match status" value="1"/>
</dbReference>
<dbReference type="InterPro" id="IPR050278">
    <property type="entry name" value="Serine_Prot_S9B/DPPIV"/>
</dbReference>
<sequence>MMYRLIILITLLMGILQIAYAQQALPPYLPTQEEIEGAYASMAELDTITDHSAYRLNVNPHWQPDSEAFWYQNILKDSVLEYMYVDATKGHKQKAFDHERLADALEKASGESLDAARLPITDMQFNQNASSVRLQLANQWWECDLTSYTCQKSEAPEPDTHTYPGLHRARSRWQRVESDSISPNQQWAAFIKDGNIFITSQSSGEEIQLTTEGSITEPFGDLNWSPDGRFLVGYHTKPVEDEDVHLILTSEPNTTRGQLDSRDYPQPGDPFPTYVMYVFNMANRQKVKVDTDTIDFFGAPFLNWHTNGNKFTYERVDRGHQRFRIIEVDAQSGKTRNIIDQKTNTFIYEQRIFTYYMPDTEEILWVTEKDGWRHIYLVDGEKGELKQQVTQGDWVVRAIDSIDTEKREIWFQASGMNTEEDPYFIHYYRIGFDGKKLVKLTPEEGNHHASYSPNKKYFVDTYSTVNTAPKHELRHTSDGKLITLLEEADLNDYLATGIRLPEVFHTTGRDDKTEIWGIVCRPRDFDSTKRYPIIENIYAGPQDSFVPKSFRPYGEMQSLAELGFIVVMIDGMGTDNRSKAFHDVCWKNLADAGFPDRIKWIKALAEKYPYMDTTRVGIYGTSAGGQSSTGALLFHPDFYIAAVSSCGCHDNRVDKRWWNEQWMGYPVGPNYEEQSNVTNAHKLQGDLMLMVGEADKNVPPESTYRVVDALIKAEKDFDFLVIPGMGHSDGGPYGRRRKRDFFVEKLLKAHPPQRNNQQSTISNEQ</sequence>
<gene>
    <name evidence="3" type="ORF">K4G66_23760</name>
</gene>
<dbReference type="Gene3D" id="3.40.50.1820">
    <property type="entry name" value="alpha/beta hydrolase"/>
    <property type="match status" value="1"/>
</dbReference>
<dbReference type="Pfam" id="PF00326">
    <property type="entry name" value="Peptidase_S9"/>
    <property type="match status" value="1"/>
</dbReference>
<reference evidence="3" key="2">
    <citation type="journal article" date="2024" name="Antonie Van Leeuwenhoek">
        <title>Roseihalotalea indica gen. nov., sp. nov., a halophilic Bacteroidetes from mesopelagic Southwest Indian Ocean with higher carbohydrate metabolic potential.</title>
        <authorList>
            <person name="Chen B."/>
            <person name="Zhang M."/>
            <person name="Lin D."/>
            <person name="Ye J."/>
            <person name="Tang K."/>
        </authorList>
    </citation>
    <scope>NUCLEOTIDE SEQUENCE</scope>
    <source>
        <strain evidence="3">TK19036</strain>
    </source>
</reference>
<dbReference type="InterPro" id="IPR002469">
    <property type="entry name" value="Peptidase_S9B_N"/>
</dbReference>
<dbReference type="InterPro" id="IPR029058">
    <property type="entry name" value="AB_hydrolase_fold"/>
</dbReference>
<dbReference type="PANTHER" id="PTHR11731">
    <property type="entry name" value="PROTEASE FAMILY S9B,C DIPEPTIDYL-PEPTIDASE IV-RELATED"/>
    <property type="match status" value="1"/>
</dbReference>
<evidence type="ECO:0000313" key="3">
    <source>
        <dbReference type="EMBL" id="WKN35395.1"/>
    </source>
</evidence>
<organism evidence="3">
    <name type="scientific">Roseihalotalea indica</name>
    <dbReference type="NCBI Taxonomy" id="2867963"/>
    <lineage>
        <taxon>Bacteria</taxon>
        <taxon>Pseudomonadati</taxon>
        <taxon>Bacteroidota</taxon>
        <taxon>Cytophagia</taxon>
        <taxon>Cytophagales</taxon>
        <taxon>Catalimonadaceae</taxon>
        <taxon>Roseihalotalea</taxon>
    </lineage>
</organism>
<dbReference type="AlphaFoldDB" id="A0AA49JFS5"/>
<dbReference type="Pfam" id="PF00930">
    <property type="entry name" value="DPPIV_N"/>
    <property type="match status" value="1"/>
</dbReference>
<dbReference type="InterPro" id="IPR001375">
    <property type="entry name" value="Peptidase_S9_cat"/>
</dbReference>
<dbReference type="EMBL" id="CP120682">
    <property type="protein sequence ID" value="WKN35395.1"/>
    <property type="molecule type" value="Genomic_DNA"/>
</dbReference>
<dbReference type="SUPFAM" id="SSF82171">
    <property type="entry name" value="DPP6 N-terminal domain-like"/>
    <property type="match status" value="1"/>
</dbReference>
<dbReference type="SUPFAM" id="SSF53474">
    <property type="entry name" value="alpha/beta-Hydrolases"/>
    <property type="match status" value="1"/>
</dbReference>
<proteinExistence type="predicted"/>
<name>A0AA49JFS5_9BACT</name>